<organism evidence="18">
    <name type="scientific">hydrothermal vent metagenome</name>
    <dbReference type="NCBI Taxonomy" id="652676"/>
    <lineage>
        <taxon>unclassified sequences</taxon>
        <taxon>metagenomes</taxon>
        <taxon>ecological metagenomes</taxon>
    </lineage>
</organism>
<dbReference type="SMART" id="SM00898">
    <property type="entry name" value="Fapy_DNA_glyco"/>
    <property type="match status" value="1"/>
</dbReference>
<keyword evidence="10" id="KW-0238">DNA-binding</keyword>
<dbReference type="GO" id="GO:0008270">
    <property type="term" value="F:zinc ion binding"/>
    <property type="evidence" value="ECO:0007669"/>
    <property type="project" value="UniProtKB-KW"/>
</dbReference>
<dbReference type="GO" id="GO:0034039">
    <property type="term" value="F:8-oxo-7,8-dihydroguanine DNA N-glycosylase activity"/>
    <property type="evidence" value="ECO:0007669"/>
    <property type="project" value="TreeGrafter"/>
</dbReference>
<evidence type="ECO:0000259" key="17">
    <source>
        <dbReference type="PROSITE" id="PS51068"/>
    </source>
</evidence>
<dbReference type="InterPro" id="IPR015886">
    <property type="entry name" value="H2TH_FPG"/>
</dbReference>
<dbReference type="InterPro" id="IPR010663">
    <property type="entry name" value="Znf_FPG/IleRS"/>
</dbReference>
<dbReference type="Pfam" id="PF06831">
    <property type="entry name" value="H2TH"/>
    <property type="match status" value="1"/>
</dbReference>
<dbReference type="PROSITE" id="PS01242">
    <property type="entry name" value="ZF_FPG_1"/>
    <property type="match status" value="1"/>
</dbReference>
<keyword evidence="9" id="KW-0862">Zinc</keyword>
<dbReference type="HAMAP" id="MF_00103">
    <property type="entry name" value="Fapy_DNA_glycosyl"/>
    <property type="match status" value="1"/>
</dbReference>
<evidence type="ECO:0000256" key="3">
    <source>
        <dbReference type="ARBA" id="ARBA00009409"/>
    </source>
</evidence>
<keyword evidence="6" id="KW-0227">DNA damage</keyword>
<evidence type="ECO:0000256" key="13">
    <source>
        <dbReference type="ARBA" id="ARBA00023268"/>
    </source>
</evidence>
<dbReference type="InterPro" id="IPR015887">
    <property type="entry name" value="DNA_glyclase_Znf_dom_DNA_BS"/>
</dbReference>
<comment type="subunit">
    <text evidence="4">Monomer.</text>
</comment>
<dbReference type="PANTHER" id="PTHR22993">
    <property type="entry name" value="FORMAMIDOPYRIMIDINE-DNA GLYCOSYLASE"/>
    <property type="match status" value="1"/>
</dbReference>
<keyword evidence="8 18" id="KW-0378">Hydrolase</keyword>
<feature type="domain" description="FPG-type" evidence="16">
    <location>
        <begin position="235"/>
        <end position="269"/>
    </location>
</feature>
<dbReference type="SUPFAM" id="SSF46946">
    <property type="entry name" value="S13-like H2TH domain"/>
    <property type="match status" value="1"/>
</dbReference>
<keyword evidence="7" id="KW-0863">Zinc-finger</keyword>
<evidence type="ECO:0000259" key="16">
    <source>
        <dbReference type="PROSITE" id="PS51066"/>
    </source>
</evidence>
<dbReference type="PROSITE" id="PS51068">
    <property type="entry name" value="FPG_CAT"/>
    <property type="match status" value="1"/>
</dbReference>
<dbReference type="SMART" id="SM01232">
    <property type="entry name" value="H2TH"/>
    <property type="match status" value="1"/>
</dbReference>
<dbReference type="Pfam" id="PF06827">
    <property type="entry name" value="zf-FPG_IleRS"/>
    <property type="match status" value="1"/>
</dbReference>
<evidence type="ECO:0000256" key="7">
    <source>
        <dbReference type="ARBA" id="ARBA00022771"/>
    </source>
</evidence>
<evidence type="ECO:0000256" key="2">
    <source>
        <dbReference type="ARBA" id="ARBA00001947"/>
    </source>
</evidence>
<dbReference type="PROSITE" id="PS51066">
    <property type="entry name" value="ZF_FPG_2"/>
    <property type="match status" value="1"/>
</dbReference>
<dbReference type="NCBIfam" id="NF002211">
    <property type="entry name" value="PRK01103.1"/>
    <property type="match status" value="1"/>
</dbReference>
<dbReference type="SUPFAM" id="SSF81624">
    <property type="entry name" value="N-terminal domain of MutM-like DNA repair proteins"/>
    <property type="match status" value="1"/>
</dbReference>
<keyword evidence="5" id="KW-0479">Metal-binding</keyword>
<evidence type="ECO:0000256" key="8">
    <source>
        <dbReference type="ARBA" id="ARBA00022801"/>
    </source>
</evidence>
<comment type="catalytic activity">
    <reaction evidence="1">
        <text>Hydrolysis of DNA containing ring-opened 7-methylguanine residues, releasing 2,6-diamino-4-hydroxy-5-(N-methyl)formamidopyrimidine.</text>
        <dbReference type="EC" id="3.2.2.23"/>
    </reaction>
</comment>
<keyword evidence="13" id="KW-0511">Multifunctional enzyme</keyword>
<dbReference type="GO" id="GO:0140078">
    <property type="term" value="F:class I DNA-(apurinic or apyrimidinic site) endonuclease activity"/>
    <property type="evidence" value="ECO:0007669"/>
    <property type="project" value="UniProtKB-EC"/>
</dbReference>
<sequence length="269" mass="30321">MPELPEVETTKNGLLPLIKHQVVLKSIRHRDNLRWEIPAHLATTLANQVILDIHRRGKYLLIRFEVGTLIIHLGMSGSIKVINSNEPLLKHDHFELILKNGQSMRLNDPRRFGAVLFSKDNSHPLLDSLGVEPLEADFDDQFLYARSRHKQQNIKAFIMDSKVVVGVGNIYACESLFACGIDPQRKAGSISKKRYQALTQHIKNILTMAIKAGGTTLQDFSQVDGSPGYFTQTLSVYGREGKPCNTCNGKISRTIQNQRSTFYCKFCQS</sequence>
<evidence type="ECO:0000256" key="4">
    <source>
        <dbReference type="ARBA" id="ARBA00011245"/>
    </source>
</evidence>
<dbReference type="GO" id="GO:0006284">
    <property type="term" value="P:base-excision repair"/>
    <property type="evidence" value="ECO:0007669"/>
    <property type="project" value="InterPro"/>
</dbReference>
<dbReference type="CDD" id="cd08966">
    <property type="entry name" value="EcFpg-like_N"/>
    <property type="match status" value="1"/>
</dbReference>
<dbReference type="NCBIfam" id="TIGR00577">
    <property type="entry name" value="fpg"/>
    <property type="match status" value="1"/>
</dbReference>
<dbReference type="GO" id="GO:0003684">
    <property type="term" value="F:damaged DNA binding"/>
    <property type="evidence" value="ECO:0007669"/>
    <property type="project" value="InterPro"/>
</dbReference>
<proteinExistence type="inferred from homology"/>
<comment type="cofactor">
    <cofactor evidence="2">
        <name>Zn(2+)</name>
        <dbReference type="ChEBI" id="CHEBI:29105"/>
    </cofactor>
</comment>
<dbReference type="Pfam" id="PF01149">
    <property type="entry name" value="Fapy_DNA_glyco"/>
    <property type="match status" value="1"/>
</dbReference>
<evidence type="ECO:0000256" key="6">
    <source>
        <dbReference type="ARBA" id="ARBA00022763"/>
    </source>
</evidence>
<dbReference type="FunFam" id="1.10.8.50:FF:000003">
    <property type="entry name" value="Formamidopyrimidine-DNA glycosylase"/>
    <property type="match status" value="1"/>
</dbReference>
<dbReference type="SUPFAM" id="SSF57716">
    <property type="entry name" value="Glucocorticoid receptor-like (DNA-binding domain)"/>
    <property type="match status" value="1"/>
</dbReference>
<evidence type="ECO:0000256" key="14">
    <source>
        <dbReference type="ARBA" id="ARBA00023295"/>
    </source>
</evidence>
<gene>
    <name evidence="18" type="ORF">MNB_SUP05-4-931</name>
</gene>
<evidence type="ECO:0000256" key="12">
    <source>
        <dbReference type="ARBA" id="ARBA00023239"/>
    </source>
</evidence>
<reference evidence="18" key="1">
    <citation type="submission" date="2016-10" db="EMBL/GenBank/DDBJ databases">
        <authorList>
            <person name="de Groot N.N."/>
        </authorList>
    </citation>
    <scope>NUCLEOTIDE SEQUENCE</scope>
</reference>
<evidence type="ECO:0000313" key="18">
    <source>
        <dbReference type="EMBL" id="SFV77785.1"/>
    </source>
</evidence>
<dbReference type="InterPro" id="IPR020629">
    <property type="entry name" value="FPG_Glyclase"/>
</dbReference>
<keyword evidence="14 18" id="KW-0326">Glycosidase</keyword>
<keyword evidence="12" id="KW-0456">Lyase</keyword>
<dbReference type="Gene3D" id="1.10.8.50">
    <property type="match status" value="1"/>
</dbReference>
<dbReference type="EC" id="3.2.2.23" evidence="18"/>
<comment type="catalytic activity">
    <reaction evidence="15">
        <text>2'-deoxyribonucleotide-(2'-deoxyribose 5'-phosphate)-2'-deoxyribonucleotide-DNA = a 3'-end 2'-deoxyribonucleotide-(2,3-dehydro-2,3-deoxyribose 5'-phosphate)-DNA + a 5'-end 5'-phospho-2'-deoxyribonucleoside-DNA + H(+)</text>
        <dbReference type="Rhea" id="RHEA:66592"/>
        <dbReference type="Rhea" id="RHEA-COMP:13180"/>
        <dbReference type="Rhea" id="RHEA-COMP:16897"/>
        <dbReference type="Rhea" id="RHEA-COMP:17067"/>
        <dbReference type="ChEBI" id="CHEBI:15378"/>
        <dbReference type="ChEBI" id="CHEBI:136412"/>
        <dbReference type="ChEBI" id="CHEBI:157695"/>
        <dbReference type="ChEBI" id="CHEBI:167181"/>
        <dbReference type="EC" id="4.2.99.18"/>
    </reaction>
</comment>
<name>A0A1W1DAY6_9ZZZZ</name>
<comment type="similarity">
    <text evidence="3">Belongs to the FPG family.</text>
</comment>
<dbReference type="PANTHER" id="PTHR22993:SF9">
    <property type="entry name" value="FORMAMIDOPYRIMIDINE-DNA GLYCOSYLASE"/>
    <property type="match status" value="1"/>
</dbReference>
<dbReference type="InterPro" id="IPR035937">
    <property type="entry name" value="FPG_N"/>
</dbReference>
<dbReference type="InterPro" id="IPR010979">
    <property type="entry name" value="Ribosomal_uS13-like_H2TH"/>
</dbReference>
<dbReference type="Gene3D" id="3.20.190.10">
    <property type="entry name" value="MutM-like, N-terminal"/>
    <property type="match status" value="1"/>
</dbReference>
<dbReference type="InterPro" id="IPR000214">
    <property type="entry name" value="Znf_DNA_glyclase/AP_lyase"/>
</dbReference>
<keyword evidence="11" id="KW-0234">DNA repair</keyword>
<evidence type="ECO:0000256" key="5">
    <source>
        <dbReference type="ARBA" id="ARBA00022723"/>
    </source>
</evidence>
<dbReference type="InterPro" id="IPR012319">
    <property type="entry name" value="FPG_cat"/>
</dbReference>
<evidence type="ECO:0000256" key="10">
    <source>
        <dbReference type="ARBA" id="ARBA00023125"/>
    </source>
</evidence>
<dbReference type="EMBL" id="FPHR01000031">
    <property type="protein sequence ID" value="SFV77785.1"/>
    <property type="molecule type" value="Genomic_DNA"/>
</dbReference>
<evidence type="ECO:0000256" key="1">
    <source>
        <dbReference type="ARBA" id="ARBA00001668"/>
    </source>
</evidence>
<dbReference type="AlphaFoldDB" id="A0A1W1DAY6"/>
<evidence type="ECO:0000256" key="15">
    <source>
        <dbReference type="ARBA" id="ARBA00044632"/>
    </source>
</evidence>
<protein>
    <submittedName>
        <fullName evidence="18">Formamidopyrimidine-DNA glycosylase</fullName>
        <ecNumber evidence="18">3.2.2.23</ecNumber>
    </submittedName>
</protein>
<evidence type="ECO:0000256" key="9">
    <source>
        <dbReference type="ARBA" id="ARBA00022833"/>
    </source>
</evidence>
<accession>A0A1W1DAY6</accession>
<feature type="domain" description="Formamidopyrimidine-DNA glycosylase catalytic" evidence="17">
    <location>
        <begin position="2"/>
        <end position="113"/>
    </location>
</feature>
<evidence type="ECO:0000256" key="11">
    <source>
        <dbReference type="ARBA" id="ARBA00023204"/>
    </source>
</evidence>